<protein>
    <submittedName>
        <fullName evidence="5">N-acetyltransferase</fullName>
    </submittedName>
</protein>
<dbReference type="SUPFAM" id="SSF55729">
    <property type="entry name" value="Acyl-CoA N-acyltransferases (Nat)"/>
    <property type="match status" value="1"/>
</dbReference>
<organism evidence="5 6">
    <name type="scientific">Actinocatenispora sera</name>
    <dbReference type="NCBI Taxonomy" id="390989"/>
    <lineage>
        <taxon>Bacteria</taxon>
        <taxon>Bacillati</taxon>
        <taxon>Actinomycetota</taxon>
        <taxon>Actinomycetes</taxon>
        <taxon>Micromonosporales</taxon>
        <taxon>Micromonosporaceae</taxon>
        <taxon>Actinocatenispora</taxon>
    </lineage>
</organism>
<reference evidence="5" key="1">
    <citation type="submission" date="2020-08" db="EMBL/GenBank/DDBJ databases">
        <title>Whole genome shotgun sequence of Actinocatenispora sera NBRC 101916.</title>
        <authorList>
            <person name="Komaki H."/>
            <person name="Tamura T."/>
        </authorList>
    </citation>
    <scope>NUCLEOTIDE SEQUENCE</scope>
    <source>
        <strain evidence="5">NBRC 101916</strain>
    </source>
</reference>
<dbReference type="CDD" id="cd04301">
    <property type="entry name" value="NAT_SF"/>
    <property type="match status" value="1"/>
</dbReference>
<keyword evidence="2" id="KW-0012">Acyltransferase</keyword>
<dbReference type="PANTHER" id="PTHR43420">
    <property type="entry name" value="ACETYLTRANSFERASE"/>
    <property type="match status" value="1"/>
</dbReference>
<dbReference type="InterPro" id="IPR000182">
    <property type="entry name" value="GNAT_dom"/>
</dbReference>
<feature type="domain" description="N-acetyltransferase" evidence="4">
    <location>
        <begin position="16"/>
        <end position="157"/>
    </location>
</feature>
<accession>A0A810KUL2</accession>
<proteinExistence type="predicted"/>
<keyword evidence="6" id="KW-1185">Reference proteome</keyword>
<dbReference type="Proteomes" id="UP000680750">
    <property type="component" value="Chromosome"/>
</dbReference>
<name>A0A810KUL2_9ACTN</name>
<dbReference type="PANTHER" id="PTHR43420:SF47">
    <property type="entry name" value="N-ACETYLTRANSFERASE DOMAIN-CONTAINING PROTEIN"/>
    <property type="match status" value="1"/>
</dbReference>
<dbReference type="AlphaFoldDB" id="A0A810KUL2"/>
<dbReference type="Gene3D" id="3.40.630.30">
    <property type="match status" value="1"/>
</dbReference>
<dbReference type="EMBL" id="AP023354">
    <property type="protein sequence ID" value="BCJ26049.1"/>
    <property type="molecule type" value="Genomic_DNA"/>
</dbReference>
<dbReference type="InterPro" id="IPR016181">
    <property type="entry name" value="Acyl_CoA_acyltransferase"/>
</dbReference>
<keyword evidence="1" id="KW-0808">Transferase</keyword>
<dbReference type="InterPro" id="IPR050680">
    <property type="entry name" value="YpeA/RimI_acetyltransf"/>
</dbReference>
<dbReference type="OrthoDB" id="9799092at2"/>
<dbReference type="Pfam" id="PF00583">
    <property type="entry name" value="Acetyltransf_1"/>
    <property type="match status" value="1"/>
</dbReference>
<evidence type="ECO:0000256" key="3">
    <source>
        <dbReference type="SAM" id="MobiDB-lite"/>
    </source>
</evidence>
<evidence type="ECO:0000256" key="2">
    <source>
        <dbReference type="ARBA" id="ARBA00023315"/>
    </source>
</evidence>
<gene>
    <name evidence="5" type="ORF">Asera_01570</name>
</gene>
<evidence type="ECO:0000259" key="4">
    <source>
        <dbReference type="PROSITE" id="PS51186"/>
    </source>
</evidence>
<evidence type="ECO:0000313" key="5">
    <source>
        <dbReference type="EMBL" id="BCJ26049.1"/>
    </source>
</evidence>
<dbReference type="GO" id="GO:0016747">
    <property type="term" value="F:acyltransferase activity, transferring groups other than amino-acyl groups"/>
    <property type="evidence" value="ECO:0007669"/>
    <property type="project" value="InterPro"/>
</dbReference>
<dbReference type="KEGG" id="aser:Asera_01570"/>
<evidence type="ECO:0000313" key="6">
    <source>
        <dbReference type="Proteomes" id="UP000680750"/>
    </source>
</evidence>
<evidence type="ECO:0000256" key="1">
    <source>
        <dbReference type="ARBA" id="ARBA00022679"/>
    </source>
</evidence>
<feature type="region of interest" description="Disordered" evidence="3">
    <location>
        <begin position="161"/>
        <end position="181"/>
    </location>
</feature>
<dbReference type="PROSITE" id="PS51186">
    <property type="entry name" value="GNAT"/>
    <property type="match status" value="1"/>
</dbReference>
<sequence length="181" mass="19744">MWLRAGVPEDTRRLLAIQRAASLAAYGHIFPAEQYPFPDQQVLAESWAMLTDPTCQVLVGVGDDSTAVGFVTRQADLISRLYVDPAYWRRGYGARLLAAAVDGARADGHRSARLWVLADNRNARSLYERHGWRVDGRTGTAGFPPYPTEIGYRLELAEDAVTTADAAAPPPSRSTGDRSAG</sequence>
<dbReference type="RefSeq" id="WP_051801860.1">
    <property type="nucleotide sequence ID" value="NZ_AP023354.1"/>
</dbReference>